<dbReference type="RefSeq" id="WP_006679070.1">
    <property type="nucleotide sequence ID" value="NZ_AHKH01000093.1"/>
</dbReference>
<evidence type="ECO:0000256" key="1">
    <source>
        <dbReference type="SAM" id="Phobius"/>
    </source>
</evidence>
<feature type="transmembrane region" description="Helical" evidence="1">
    <location>
        <begin position="211"/>
        <end position="232"/>
    </location>
</feature>
<sequence>MSRYQFYLFMLCAVVSPALYLPRALLQARYDGAIASVGIAMLLGLVMSFLFKASLKPFRELSLLEIMKRHVPRSVGLILYPVFGLIWFAAGASVLITICYVIKGFMNPNMDFLVLLLCFLAAICWASLRASIAILYNLELWLFIIIPIIMFIWLKATRNETFSWDAVFTLSDYVLNAPSWSGIAAASFLFTGYISLSVCQATLQGDGIHRLWWIPVIGIVVFGAVVFIPLGIHGTQAVDQYIHIWVNTADSIQFKYGIIERGVFLLLFSYIIMSLLFAATCWNVAAEWMSGVFQARPAQVKRILVGVAAIAVLAAGYYVNEKQLITLTHYWFSVRFAAELLLVAVMVGVGRRGRNA</sequence>
<feature type="transmembrane region" description="Helical" evidence="1">
    <location>
        <begin position="303"/>
        <end position="319"/>
    </location>
</feature>
<dbReference type="EMBL" id="AHKH01000093">
    <property type="protein sequence ID" value="EHQ59911.1"/>
    <property type="molecule type" value="Genomic_DNA"/>
</dbReference>
<dbReference type="Pfam" id="PF03845">
    <property type="entry name" value="Spore_permease"/>
    <property type="match status" value="1"/>
</dbReference>
<keyword evidence="1" id="KW-0472">Membrane</keyword>
<comment type="caution">
    <text evidence="2">The sequence shown here is derived from an EMBL/GenBank/DDBJ whole genome shotgun (WGS) entry which is preliminary data.</text>
</comment>
<keyword evidence="1" id="KW-1133">Transmembrane helix</keyword>
<keyword evidence="1" id="KW-0812">Transmembrane</keyword>
<keyword evidence="3" id="KW-1185">Reference proteome</keyword>
<proteinExistence type="predicted"/>
<dbReference type="GO" id="GO:0016020">
    <property type="term" value="C:membrane"/>
    <property type="evidence" value="ECO:0007669"/>
    <property type="project" value="InterPro"/>
</dbReference>
<feature type="transmembrane region" description="Helical" evidence="1">
    <location>
        <begin position="7"/>
        <end position="26"/>
    </location>
</feature>
<name>H3SLZ5_9BACL</name>
<gene>
    <name evidence="2" type="ORF">PDENDC454_22919</name>
</gene>
<feature type="transmembrane region" description="Helical" evidence="1">
    <location>
        <begin position="331"/>
        <end position="350"/>
    </location>
</feature>
<dbReference type="InterPro" id="IPR004761">
    <property type="entry name" value="Spore_GerAB"/>
</dbReference>
<organism evidence="2 3">
    <name type="scientific">Paenibacillus dendritiformis C454</name>
    <dbReference type="NCBI Taxonomy" id="1131935"/>
    <lineage>
        <taxon>Bacteria</taxon>
        <taxon>Bacillati</taxon>
        <taxon>Bacillota</taxon>
        <taxon>Bacilli</taxon>
        <taxon>Bacillales</taxon>
        <taxon>Paenibacillaceae</taxon>
        <taxon>Paenibacillus</taxon>
    </lineage>
</organism>
<feature type="transmembrane region" description="Helical" evidence="1">
    <location>
        <begin position="140"/>
        <end position="157"/>
    </location>
</feature>
<feature type="transmembrane region" description="Helical" evidence="1">
    <location>
        <begin position="263"/>
        <end position="282"/>
    </location>
</feature>
<dbReference type="Proteomes" id="UP000003900">
    <property type="component" value="Unassembled WGS sequence"/>
</dbReference>
<accession>H3SLZ5</accession>
<feature type="transmembrane region" description="Helical" evidence="1">
    <location>
        <begin position="177"/>
        <end position="199"/>
    </location>
</feature>
<evidence type="ECO:0000313" key="2">
    <source>
        <dbReference type="EMBL" id="EHQ59911.1"/>
    </source>
</evidence>
<dbReference type="PATRIC" id="fig|1131935.3.peg.4772"/>
<evidence type="ECO:0000313" key="3">
    <source>
        <dbReference type="Proteomes" id="UP000003900"/>
    </source>
</evidence>
<feature type="transmembrane region" description="Helical" evidence="1">
    <location>
        <begin position="77"/>
        <end position="106"/>
    </location>
</feature>
<evidence type="ECO:0008006" key="4">
    <source>
        <dbReference type="Google" id="ProtNLM"/>
    </source>
</evidence>
<dbReference type="AlphaFoldDB" id="H3SLZ5"/>
<feature type="transmembrane region" description="Helical" evidence="1">
    <location>
        <begin position="112"/>
        <end position="128"/>
    </location>
</feature>
<feature type="transmembrane region" description="Helical" evidence="1">
    <location>
        <begin position="32"/>
        <end position="51"/>
    </location>
</feature>
<reference evidence="2 3" key="1">
    <citation type="journal article" date="2012" name="J. Bacteriol.">
        <title>Genome Sequence of the Pattern-Forming Social Bacterium Paenibacillus dendritiformis C454 Chiral Morphotype.</title>
        <authorList>
            <person name="Sirota-Madi A."/>
            <person name="Olender T."/>
            <person name="Helman Y."/>
            <person name="Brainis I."/>
            <person name="Finkelshtein A."/>
            <person name="Roth D."/>
            <person name="Hagai E."/>
            <person name="Leshkowitz D."/>
            <person name="Brodsky L."/>
            <person name="Galatenko V."/>
            <person name="Nikolaev V."/>
            <person name="Gutnick D.L."/>
            <person name="Lancet D."/>
            <person name="Ben-Jacob E."/>
        </authorList>
    </citation>
    <scope>NUCLEOTIDE SEQUENCE [LARGE SCALE GENOMIC DNA]</scope>
    <source>
        <strain evidence="2 3">C454</strain>
    </source>
</reference>
<dbReference type="GO" id="GO:0009847">
    <property type="term" value="P:spore germination"/>
    <property type="evidence" value="ECO:0007669"/>
    <property type="project" value="InterPro"/>
</dbReference>
<dbReference type="STRING" id="1131935.PDENDC454_22919"/>
<protein>
    <recommendedName>
        <fullName evidence="4">Spore germination protein</fullName>
    </recommendedName>
</protein>